<evidence type="ECO:0000256" key="1">
    <source>
        <dbReference type="SAM" id="MobiDB-lite"/>
    </source>
</evidence>
<dbReference type="Proteomes" id="UP000298030">
    <property type="component" value="Unassembled WGS sequence"/>
</dbReference>
<reference evidence="2 3" key="1">
    <citation type="journal article" date="2019" name="Nat. Ecol. Evol.">
        <title>Megaphylogeny resolves global patterns of mushroom evolution.</title>
        <authorList>
            <person name="Varga T."/>
            <person name="Krizsan K."/>
            <person name="Foldi C."/>
            <person name="Dima B."/>
            <person name="Sanchez-Garcia M."/>
            <person name="Sanchez-Ramirez S."/>
            <person name="Szollosi G.J."/>
            <person name="Szarkandi J.G."/>
            <person name="Papp V."/>
            <person name="Albert L."/>
            <person name="Andreopoulos W."/>
            <person name="Angelini C."/>
            <person name="Antonin V."/>
            <person name="Barry K.W."/>
            <person name="Bougher N.L."/>
            <person name="Buchanan P."/>
            <person name="Buyck B."/>
            <person name="Bense V."/>
            <person name="Catcheside P."/>
            <person name="Chovatia M."/>
            <person name="Cooper J."/>
            <person name="Damon W."/>
            <person name="Desjardin D."/>
            <person name="Finy P."/>
            <person name="Geml J."/>
            <person name="Haridas S."/>
            <person name="Hughes K."/>
            <person name="Justo A."/>
            <person name="Karasinski D."/>
            <person name="Kautmanova I."/>
            <person name="Kiss B."/>
            <person name="Kocsube S."/>
            <person name="Kotiranta H."/>
            <person name="LaButti K.M."/>
            <person name="Lechner B.E."/>
            <person name="Liimatainen K."/>
            <person name="Lipzen A."/>
            <person name="Lukacs Z."/>
            <person name="Mihaltcheva S."/>
            <person name="Morgado L.N."/>
            <person name="Niskanen T."/>
            <person name="Noordeloos M.E."/>
            <person name="Ohm R.A."/>
            <person name="Ortiz-Santana B."/>
            <person name="Ovrebo C."/>
            <person name="Racz N."/>
            <person name="Riley R."/>
            <person name="Savchenko A."/>
            <person name="Shiryaev A."/>
            <person name="Soop K."/>
            <person name="Spirin V."/>
            <person name="Szebenyi C."/>
            <person name="Tomsovsky M."/>
            <person name="Tulloss R.E."/>
            <person name="Uehling J."/>
            <person name="Grigoriev I.V."/>
            <person name="Vagvolgyi C."/>
            <person name="Papp T."/>
            <person name="Martin F.M."/>
            <person name="Miettinen O."/>
            <person name="Hibbett D.S."/>
            <person name="Nagy L.G."/>
        </authorList>
    </citation>
    <scope>NUCLEOTIDE SEQUENCE [LARGE SCALE GENOMIC DNA]</scope>
    <source>
        <strain evidence="2 3">FP101781</strain>
    </source>
</reference>
<dbReference type="EMBL" id="QPFP01000028">
    <property type="protein sequence ID" value="TEB29284.1"/>
    <property type="molecule type" value="Genomic_DNA"/>
</dbReference>
<protein>
    <submittedName>
        <fullName evidence="2">Uncharacterized protein</fullName>
    </submittedName>
</protein>
<dbReference type="AlphaFoldDB" id="A0A4Y7T5Q5"/>
<name>A0A4Y7T5Q5_COPMI</name>
<organism evidence="2 3">
    <name type="scientific">Coprinellus micaceus</name>
    <name type="common">Glistening ink-cap mushroom</name>
    <name type="synonym">Coprinus micaceus</name>
    <dbReference type="NCBI Taxonomy" id="71717"/>
    <lineage>
        <taxon>Eukaryota</taxon>
        <taxon>Fungi</taxon>
        <taxon>Dikarya</taxon>
        <taxon>Basidiomycota</taxon>
        <taxon>Agaricomycotina</taxon>
        <taxon>Agaricomycetes</taxon>
        <taxon>Agaricomycetidae</taxon>
        <taxon>Agaricales</taxon>
        <taxon>Agaricineae</taxon>
        <taxon>Psathyrellaceae</taxon>
        <taxon>Coprinellus</taxon>
    </lineage>
</organism>
<evidence type="ECO:0000313" key="3">
    <source>
        <dbReference type="Proteomes" id="UP000298030"/>
    </source>
</evidence>
<feature type="region of interest" description="Disordered" evidence="1">
    <location>
        <begin position="108"/>
        <end position="131"/>
    </location>
</feature>
<accession>A0A4Y7T5Q5</accession>
<sequence>MGMHVPVLALEFNIGPLMVVFLYSWRHNPHLLRKDRLRLSRPLLERTQAPWILKGLIPQRKGRLVGLCTELPQPPDTLPMGPCHIGSTSSFTLSNTHRLQVNGNKASLWPRRQKQTQNNKQDAHILSRKTR</sequence>
<gene>
    <name evidence="2" type="ORF">FA13DRAFT_1734959</name>
</gene>
<comment type="caution">
    <text evidence="2">The sequence shown here is derived from an EMBL/GenBank/DDBJ whole genome shotgun (WGS) entry which is preliminary data.</text>
</comment>
<keyword evidence="3" id="KW-1185">Reference proteome</keyword>
<proteinExistence type="predicted"/>
<evidence type="ECO:0000313" key="2">
    <source>
        <dbReference type="EMBL" id="TEB29284.1"/>
    </source>
</evidence>